<feature type="domain" description="Protein kinase" evidence="12">
    <location>
        <begin position="255"/>
        <end position="367"/>
    </location>
</feature>
<keyword evidence="8" id="KW-0675">Receptor</keyword>
<evidence type="ECO:0000256" key="11">
    <source>
        <dbReference type="SAM" id="SignalP"/>
    </source>
</evidence>
<keyword evidence="7 10" id="KW-0472">Membrane</keyword>
<keyword evidence="5" id="KW-0677">Repeat</keyword>
<evidence type="ECO:0000256" key="3">
    <source>
        <dbReference type="ARBA" id="ARBA00022692"/>
    </source>
</evidence>
<evidence type="ECO:0000256" key="9">
    <source>
        <dbReference type="ARBA" id="ARBA00023180"/>
    </source>
</evidence>
<protein>
    <recommendedName>
        <fullName evidence="12">Protein kinase domain-containing protein</fullName>
    </recommendedName>
</protein>
<keyword evidence="9" id="KW-0325">Glycoprotein</keyword>
<evidence type="ECO:0000256" key="8">
    <source>
        <dbReference type="ARBA" id="ARBA00023170"/>
    </source>
</evidence>
<evidence type="ECO:0000256" key="6">
    <source>
        <dbReference type="ARBA" id="ARBA00022989"/>
    </source>
</evidence>
<dbReference type="GO" id="GO:0016020">
    <property type="term" value="C:membrane"/>
    <property type="evidence" value="ECO:0007669"/>
    <property type="project" value="UniProtKB-SubCell"/>
</dbReference>
<keyword evidence="14" id="KW-1185">Reference proteome</keyword>
<evidence type="ECO:0000256" key="4">
    <source>
        <dbReference type="ARBA" id="ARBA00022729"/>
    </source>
</evidence>
<keyword evidence="2" id="KW-0433">Leucine-rich repeat</keyword>
<evidence type="ECO:0000259" key="12">
    <source>
        <dbReference type="Pfam" id="PF00069"/>
    </source>
</evidence>
<accession>A0AAQ3MJP5</accession>
<feature type="chain" id="PRO_5042834293" description="Protein kinase domain-containing protein" evidence="11">
    <location>
        <begin position="17"/>
        <end position="427"/>
    </location>
</feature>
<feature type="signal peptide" evidence="11">
    <location>
        <begin position="1"/>
        <end position="16"/>
    </location>
</feature>
<name>A0AAQ3MJP5_VIGMU</name>
<evidence type="ECO:0000256" key="5">
    <source>
        <dbReference type="ARBA" id="ARBA00022737"/>
    </source>
</evidence>
<evidence type="ECO:0000313" key="14">
    <source>
        <dbReference type="Proteomes" id="UP001374535"/>
    </source>
</evidence>
<comment type="subcellular location">
    <subcellularLocation>
        <location evidence="1">Membrane</location>
        <topology evidence="1">Single-pass membrane protein</topology>
    </subcellularLocation>
</comment>
<dbReference type="SUPFAM" id="SSF56112">
    <property type="entry name" value="Protein kinase-like (PK-like)"/>
    <property type="match status" value="1"/>
</dbReference>
<dbReference type="Proteomes" id="UP001374535">
    <property type="component" value="Chromosome 11"/>
</dbReference>
<dbReference type="Gene3D" id="3.30.200.20">
    <property type="entry name" value="Phosphorylase Kinase, domain 1"/>
    <property type="match status" value="1"/>
</dbReference>
<keyword evidence="4 11" id="KW-0732">Signal</keyword>
<evidence type="ECO:0000256" key="7">
    <source>
        <dbReference type="ARBA" id="ARBA00023136"/>
    </source>
</evidence>
<organism evidence="13 14">
    <name type="scientific">Vigna mungo</name>
    <name type="common">Black gram</name>
    <name type="synonym">Phaseolus mungo</name>
    <dbReference type="NCBI Taxonomy" id="3915"/>
    <lineage>
        <taxon>Eukaryota</taxon>
        <taxon>Viridiplantae</taxon>
        <taxon>Streptophyta</taxon>
        <taxon>Embryophyta</taxon>
        <taxon>Tracheophyta</taxon>
        <taxon>Spermatophyta</taxon>
        <taxon>Magnoliopsida</taxon>
        <taxon>eudicotyledons</taxon>
        <taxon>Gunneridae</taxon>
        <taxon>Pentapetalae</taxon>
        <taxon>rosids</taxon>
        <taxon>fabids</taxon>
        <taxon>Fabales</taxon>
        <taxon>Fabaceae</taxon>
        <taxon>Papilionoideae</taxon>
        <taxon>50 kb inversion clade</taxon>
        <taxon>NPAAA clade</taxon>
        <taxon>indigoferoid/millettioid clade</taxon>
        <taxon>Phaseoleae</taxon>
        <taxon>Vigna</taxon>
    </lineage>
</organism>
<sequence>MASLLLLICGVMLALNNNLNPQGWTGPDPCKWDHVKCSEDKRVTRIQISRLNLQDKSSMSPQGSVRVSMSPQSSIGLLPMEEERERSFYIYEEKDSHVLDVVFPVIGAVFVVSIIGFLIFRQFRMKQKLSMLQNSVGVGGVSEARNKLNSEAGDIQMVEAGKMVISIEVMRNATDNFNEKNILGKGGFGTVYKGELHDGYCLDGNGKLLVYELMPQGTLSRHLFNWLEEGLEPLEWNTRLMIALDVARGKEKPLETNIAGTYGYLAPEYAVIGRVTTKVDVFSFGVILMELITGRKALDKTQSEDSMLLATWFCRMSINKDSFHKTIDSTIDLNEETLASIHTVAELAGHCCAREPDQRPDMGHIVNVLSSLVEFWKPSDQNSEDIYDIDHDMSLSQALKKWKAKGKSIMESSSSYSLLPSLDNTDT</sequence>
<keyword evidence="3 10" id="KW-0812">Transmembrane</keyword>
<dbReference type="PANTHER" id="PTHR47986:SF34">
    <property type="entry name" value="RECEPTOR-LIKE KINASE TMK2"/>
    <property type="match status" value="1"/>
</dbReference>
<evidence type="ECO:0000256" key="2">
    <source>
        <dbReference type="ARBA" id="ARBA00022614"/>
    </source>
</evidence>
<feature type="transmembrane region" description="Helical" evidence="10">
    <location>
        <begin position="101"/>
        <end position="120"/>
    </location>
</feature>
<keyword evidence="6 10" id="KW-1133">Transmembrane helix</keyword>
<dbReference type="GO" id="GO:0004672">
    <property type="term" value="F:protein kinase activity"/>
    <property type="evidence" value="ECO:0007669"/>
    <property type="project" value="InterPro"/>
</dbReference>
<evidence type="ECO:0000313" key="13">
    <source>
        <dbReference type="EMBL" id="WVY92211.1"/>
    </source>
</evidence>
<dbReference type="InterPro" id="IPR000719">
    <property type="entry name" value="Prot_kinase_dom"/>
</dbReference>
<evidence type="ECO:0000256" key="1">
    <source>
        <dbReference type="ARBA" id="ARBA00004167"/>
    </source>
</evidence>
<dbReference type="AlphaFoldDB" id="A0AAQ3MJP5"/>
<dbReference type="PANTHER" id="PTHR47986">
    <property type="entry name" value="OSJNBA0070M12.3 PROTEIN"/>
    <property type="match status" value="1"/>
</dbReference>
<dbReference type="Gene3D" id="1.10.510.10">
    <property type="entry name" value="Transferase(Phosphotransferase) domain 1"/>
    <property type="match status" value="2"/>
</dbReference>
<dbReference type="InterPro" id="IPR011009">
    <property type="entry name" value="Kinase-like_dom_sf"/>
</dbReference>
<dbReference type="EMBL" id="CP144690">
    <property type="protein sequence ID" value="WVY92211.1"/>
    <property type="molecule type" value="Genomic_DNA"/>
</dbReference>
<gene>
    <name evidence="13" type="ORF">V8G54_037725</name>
</gene>
<reference evidence="13 14" key="1">
    <citation type="journal article" date="2023" name="Life. Sci Alliance">
        <title>Evolutionary insights into 3D genome organization and epigenetic landscape of Vigna mungo.</title>
        <authorList>
            <person name="Junaid A."/>
            <person name="Singh B."/>
            <person name="Bhatia S."/>
        </authorList>
    </citation>
    <scope>NUCLEOTIDE SEQUENCE [LARGE SCALE GENOMIC DNA]</scope>
    <source>
        <strain evidence="13">Urdbean</strain>
    </source>
</reference>
<proteinExistence type="predicted"/>
<evidence type="ECO:0000256" key="10">
    <source>
        <dbReference type="SAM" id="Phobius"/>
    </source>
</evidence>
<dbReference type="InterPro" id="IPR052422">
    <property type="entry name" value="Auxin_Ser/Thr_Kinase"/>
</dbReference>
<dbReference type="GO" id="GO:0005524">
    <property type="term" value="F:ATP binding"/>
    <property type="evidence" value="ECO:0007669"/>
    <property type="project" value="InterPro"/>
</dbReference>
<dbReference type="Pfam" id="PF00069">
    <property type="entry name" value="Pkinase"/>
    <property type="match status" value="1"/>
</dbReference>